<dbReference type="InterPro" id="IPR000808">
    <property type="entry name" value="Mrp-like_CS"/>
</dbReference>
<evidence type="ECO:0000256" key="9">
    <source>
        <dbReference type="HAMAP-Rule" id="MF_02040"/>
    </source>
</evidence>
<comment type="subunit">
    <text evidence="9">Homodimer.</text>
</comment>
<feature type="region of interest" description="Disordered" evidence="10">
    <location>
        <begin position="83"/>
        <end position="119"/>
    </location>
</feature>
<dbReference type="PROSITE" id="PS01215">
    <property type="entry name" value="MRP"/>
    <property type="match status" value="1"/>
</dbReference>
<dbReference type="PANTHER" id="PTHR42961:SF2">
    <property type="entry name" value="IRON-SULFUR PROTEIN NUBPL"/>
    <property type="match status" value="1"/>
</dbReference>
<dbReference type="CDD" id="cd02037">
    <property type="entry name" value="Mrp_NBP35"/>
    <property type="match status" value="1"/>
</dbReference>
<gene>
    <name evidence="12" type="ORF">GTQ45_12660</name>
</gene>
<evidence type="ECO:0000256" key="2">
    <source>
        <dbReference type="ARBA" id="ARBA00008205"/>
    </source>
</evidence>
<evidence type="ECO:0000313" key="13">
    <source>
        <dbReference type="Proteomes" id="UP000470384"/>
    </source>
</evidence>
<sequence length="386" mass="39698">MTSRPGPDRDTILATLNSISLPDGRGLVDARLVQGLVIRDGNVGFALEIAPADADSMEKVRSAAADAVKALAGVTSVTAVLTAHNDTPGSTPARPAQGTPTAQNAGHSHGGGQQPGRNGPLTIPGVGAIIAVASGKGGVGKSTLAVNLALGLSALGLKVGLLDADVYGPSVPRMLGLNRKPDASENKKLIPLEAYGIKAMSIGLIVDEDTPMIWRGPMVQSAISQMLVDVEWAPLDVLVVDMPPGTGDAQLTLAQRVPMTGAVIVSTPQEIALIDARKAVAMFEKTHVPILGVVENMAWLEMPDGSRNHIFGEGGARQTAEKLNVPFLGEVPLITGIREGGDDGKPVTGTAPDSATATIFRDIAAALMASLEGSDQKPAPRITISD</sequence>
<dbReference type="EMBL" id="WXYQ01000009">
    <property type="protein sequence ID" value="NBG96586.1"/>
    <property type="molecule type" value="Genomic_DNA"/>
</dbReference>
<dbReference type="InterPro" id="IPR002744">
    <property type="entry name" value="MIP18-like"/>
</dbReference>
<evidence type="ECO:0000256" key="1">
    <source>
        <dbReference type="ARBA" id="ARBA00007352"/>
    </source>
</evidence>
<dbReference type="SUPFAM" id="SSF117916">
    <property type="entry name" value="Fe-S cluster assembly (FSCA) domain-like"/>
    <property type="match status" value="1"/>
</dbReference>
<evidence type="ECO:0000256" key="8">
    <source>
        <dbReference type="ARBA" id="ARBA00024036"/>
    </source>
</evidence>
<dbReference type="InterPro" id="IPR034904">
    <property type="entry name" value="FSCA_dom_sf"/>
</dbReference>
<feature type="domain" description="MIP18 family-like" evidence="11">
    <location>
        <begin position="9"/>
        <end position="78"/>
    </location>
</feature>
<feature type="binding site" evidence="9">
    <location>
        <begin position="135"/>
        <end position="142"/>
    </location>
    <ligand>
        <name>ATP</name>
        <dbReference type="ChEBI" id="CHEBI:30616"/>
    </ligand>
</feature>
<name>A0A845QEC6_9HYPH</name>
<dbReference type="Pfam" id="PF10609">
    <property type="entry name" value="ParA"/>
    <property type="match status" value="1"/>
</dbReference>
<evidence type="ECO:0000256" key="7">
    <source>
        <dbReference type="ARBA" id="ARBA00023014"/>
    </source>
</evidence>
<proteinExistence type="inferred from homology"/>
<keyword evidence="9" id="KW-0378">Hydrolase</keyword>
<comment type="caution">
    <text evidence="12">The sequence shown here is derived from an EMBL/GenBank/DDBJ whole genome shotgun (WGS) entry which is preliminary data.</text>
</comment>
<comment type="similarity">
    <text evidence="2">In the C-terminal section; belongs to the Mrp/NBP35 ATP-binding proteins family.</text>
</comment>
<dbReference type="InterPro" id="IPR019591">
    <property type="entry name" value="Mrp/NBP35_ATP-bd"/>
</dbReference>
<evidence type="ECO:0000259" key="11">
    <source>
        <dbReference type="Pfam" id="PF01883"/>
    </source>
</evidence>
<dbReference type="FunFam" id="3.40.50.300:FF:000418">
    <property type="entry name" value="Iron-sulfur cluster carrier protein"/>
    <property type="match status" value="1"/>
</dbReference>
<protein>
    <recommendedName>
        <fullName evidence="9">Iron-sulfur cluster carrier protein</fullName>
    </recommendedName>
</protein>
<evidence type="ECO:0000256" key="6">
    <source>
        <dbReference type="ARBA" id="ARBA00023004"/>
    </source>
</evidence>
<accession>A0A845QEC6</accession>
<evidence type="ECO:0000256" key="4">
    <source>
        <dbReference type="ARBA" id="ARBA00022741"/>
    </source>
</evidence>
<dbReference type="InterPro" id="IPR044304">
    <property type="entry name" value="NUBPL-like"/>
</dbReference>
<evidence type="ECO:0000256" key="3">
    <source>
        <dbReference type="ARBA" id="ARBA00022723"/>
    </source>
</evidence>
<keyword evidence="4 9" id="KW-0547">Nucleotide-binding</keyword>
<comment type="similarity">
    <text evidence="8 9">Belongs to the Mrp/NBP35 ATP-binding proteins family.</text>
</comment>
<comment type="similarity">
    <text evidence="1">In the N-terminal section; belongs to the MIP18 family.</text>
</comment>
<dbReference type="Pfam" id="PF01883">
    <property type="entry name" value="FeS_assembly_P"/>
    <property type="match status" value="1"/>
</dbReference>
<comment type="function">
    <text evidence="9">Binds and transfers iron-sulfur (Fe-S) clusters to target apoproteins. Can hydrolyze ATP.</text>
</comment>
<dbReference type="Gene3D" id="3.40.50.300">
    <property type="entry name" value="P-loop containing nucleotide triphosphate hydrolases"/>
    <property type="match status" value="1"/>
</dbReference>
<dbReference type="PANTHER" id="PTHR42961">
    <property type="entry name" value="IRON-SULFUR PROTEIN NUBPL"/>
    <property type="match status" value="1"/>
</dbReference>
<dbReference type="RefSeq" id="WP_160588631.1">
    <property type="nucleotide sequence ID" value="NZ_BMHN01000001.1"/>
</dbReference>
<dbReference type="InterPro" id="IPR033756">
    <property type="entry name" value="YlxH/NBP35"/>
</dbReference>
<keyword evidence="13" id="KW-1185">Reference proteome</keyword>
<keyword evidence="6 9" id="KW-0408">Iron</keyword>
<dbReference type="GeneID" id="300654050"/>
<organism evidence="12 13">
    <name type="scientific">Pyruvatibacter mobilis</name>
    <dbReference type="NCBI Taxonomy" id="1712261"/>
    <lineage>
        <taxon>Bacteria</taxon>
        <taxon>Pseudomonadati</taxon>
        <taxon>Pseudomonadota</taxon>
        <taxon>Alphaproteobacteria</taxon>
        <taxon>Hyphomicrobiales</taxon>
        <taxon>Parvibaculaceae</taxon>
        <taxon>Pyruvatibacter</taxon>
    </lineage>
</organism>
<reference evidence="12 13" key="1">
    <citation type="journal article" date="2016" name="Int. J. Syst. Evol. Microbiol.">
        <title>Pyruvatibacter mobilis gen. nov., sp. nov., a marine bacterium from the culture broth of Picochlorum sp. 122.</title>
        <authorList>
            <person name="Wang G."/>
            <person name="Tang M."/>
            <person name="Wu H."/>
            <person name="Dai S."/>
            <person name="Li T."/>
            <person name="Chen C."/>
            <person name="He H."/>
            <person name="Fan J."/>
            <person name="Xiang W."/>
            <person name="Li X."/>
        </authorList>
    </citation>
    <scope>NUCLEOTIDE SEQUENCE [LARGE SCALE GENOMIC DNA]</scope>
    <source>
        <strain evidence="12 13">GYP-11</strain>
    </source>
</reference>
<keyword evidence="3 9" id="KW-0479">Metal-binding</keyword>
<dbReference type="AlphaFoldDB" id="A0A845QEC6"/>
<dbReference type="InterPro" id="IPR027417">
    <property type="entry name" value="P-loop_NTPase"/>
</dbReference>
<dbReference type="Proteomes" id="UP000470384">
    <property type="component" value="Unassembled WGS sequence"/>
</dbReference>
<evidence type="ECO:0000313" key="12">
    <source>
        <dbReference type="EMBL" id="NBG96586.1"/>
    </source>
</evidence>
<dbReference type="OrthoDB" id="9809679at2"/>
<evidence type="ECO:0000256" key="10">
    <source>
        <dbReference type="SAM" id="MobiDB-lite"/>
    </source>
</evidence>
<evidence type="ECO:0000256" key="5">
    <source>
        <dbReference type="ARBA" id="ARBA00022840"/>
    </source>
</evidence>
<keyword evidence="7 9" id="KW-0411">Iron-sulfur</keyword>
<keyword evidence="5 9" id="KW-0067">ATP-binding</keyword>
<dbReference type="GO" id="GO:0140663">
    <property type="term" value="F:ATP-dependent FeS chaperone activity"/>
    <property type="evidence" value="ECO:0007669"/>
    <property type="project" value="InterPro"/>
</dbReference>
<dbReference type="GO" id="GO:0016887">
    <property type="term" value="F:ATP hydrolysis activity"/>
    <property type="evidence" value="ECO:0007669"/>
    <property type="project" value="UniProtKB-UniRule"/>
</dbReference>
<dbReference type="SUPFAM" id="SSF52540">
    <property type="entry name" value="P-loop containing nucleoside triphosphate hydrolases"/>
    <property type="match status" value="1"/>
</dbReference>
<dbReference type="GO" id="GO:0005524">
    <property type="term" value="F:ATP binding"/>
    <property type="evidence" value="ECO:0007669"/>
    <property type="project" value="UniProtKB-UniRule"/>
</dbReference>
<dbReference type="GO" id="GO:0016226">
    <property type="term" value="P:iron-sulfur cluster assembly"/>
    <property type="evidence" value="ECO:0007669"/>
    <property type="project" value="InterPro"/>
</dbReference>
<dbReference type="GO" id="GO:0051539">
    <property type="term" value="F:4 iron, 4 sulfur cluster binding"/>
    <property type="evidence" value="ECO:0007669"/>
    <property type="project" value="TreeGrafter"/>
</dbReference>
<dbReference type="GO" id="GO:0046872">
    <property type="term" value="F:metal ion binding"/>
    <property type="evidence" value="ECO:0007669"/>
    <property type="project" value="UniProtKB-KW"/>
</dbReference>
<dbReference type="HAMAP" id="MF_02040">
    <property type="entry name" value="Mrp_NBP35"/>
    <property type="match status" value="1"/>
</dbReference>